<accession>A0ABT2ITI2</accession>
<keyword evidence="2" id="KW-0732">Signal</keyword>
<feature type="compositionally biased region" description="Basic and acidic residues" evidence="1">
    <location>
        <begin position="1099"/>
        <end position="1111"/>
    </location>
</feature>
<dbReference type="RefSeq" id="WP_259838070.1">
    <property type="nucleotide sequence ID" value="NZ_JAOAMU010000002.1"/>
</dbReference>
<sequence length="1117" mass="126725">MKKYIITKILLLYSLFAVSELLYAQTTGTENYVQSISYLDSTKVSDPSKRRTETVQYFDGLGRARQMVNVKATPLGKDLVTPFTYDGLGRQAREYFPVPQNGTTGGAIYPQTSGQLPYPVADAGNIYNGEKIFSEKQFENSPLSRVKQMTQPGTAWSTKPLGYTESANKQEDYVKKYETVTLWHAANKLYTSTISQSSFYTQGQLYKNTTTDEDENKTIEFKNSQGQTVLVRKVLSDTENADTYYVYNEYDQLAYIIPPSAAIVGMDDKVLDNLCYQYKYDSRYRQVERKLPGKGWEYMVYDKQDRLILTQDAVLRTTTNNFGAKGWLFTKYDQFDRIVYTGFFSNSGTRVTLQTAVNNMNVNAGNNETRADTSPFTSNNLPVFYTKNAFPTGSMAALTVNYYDSYPPGMVAEIPTSILGQKVLRQPGDGVIKNTTGLALSSYLKNIEDVGWAMNYSWYDTKGRVIGTYSMNYLAGYTITETEYDFGGVVKQKITKHKRSRTDTEFQIKERFVYDGQNRLLKHYHQVNTNTEELLADNTYNEIGQLINKKTGNTSGTPLQSIDYAYNIRGWVTKVNNPANLGGKLFGYELKYENPVDGSAAPAKFNGNISEFDWRTGSNDFLRRYAYRYDRLNRLKDASYREPTATAPVNDGYSENLTYDLNGNIQTLKRYQPLANVPILIDDLKYQVYEGNRLKKVTDDNTNPSGYPTGGNTIGYDVNGNMTDHIDKGITSISYNFLNLPKEVKFAQDNNNLQFLYRADGIKLKKAFTYFSFKSGLMVTNNTDYLDGFQYEKEGGGPVALQFFPTSEGYYDYQKNRYVYNYEDHVGNIRLSYYRGGNNEAVIDRETNYYPFGMEYEGFQGTNTQLPSYRYGFQGQEKQTETGWSSFKWRNSIPELGRFFNIDPLSEKYAYQSHYNFSENRVVDGRELEGLEWVSAFAIPIVPATPGAGTTAGRSGVYEAAKSNAINNYNGIIRLLGNNIKILTTLSGTGLTITNRVLNSEGDSKAENKKKEKEQTGSYTNNHKSGKKYHGKGGEKRAGESAKEKAAKHDDPHESTDWTPAENDREAFKQESERMETDADKDKGTPGHKSENNYNKRRSPGDKYREEDAKKINNTNK</sequence>
<feature type="region of interest" description="Disordered" evidence="1">
    <location>
        <begin position="1002"/>
        <end position="1117"/>
    </location>
</feature>
<feature type="compositionally biased region" description="Basic and acidic residues" evidence="1">
    <location>
        <begin position="1002"/>
        <end position="1015"/>
    </location>
</feature>
<gene>
    <name evidence="4" type="ORF">N0B48_07915</name>
</gene>
<dbReference type="Pfam" id="PF20041">
    <property type="entry name" value="DUF6443"/>
    <property type="match status" value="1"/>
</dbReference>
<dbReference type="PANTHER" id="PTHR32305:SF15">
    <property type="entry name" value="PROTEIN RHSA-RELATED"/>
    <property type="match status" value="1"/>
</dbReference>
<feature type="signal peptide" evidence="2">
    <location>
        <begin position="1"/>
        <end position="24"/>
    </location>
</feature>
<dbReference type="InterPro" id="IPR045619">
    <property type="entry name" value="DUF6443"/>
</dbReference>
<feature type="domain" description="DUF6443" evidence="3">
    <location>
        <begin position="41"/>
        <end position="160"/>
    </location>
</feature>
<evidence type="ECO:0000313" key="5">
    <source>
        <dbReference type="Proteomes" id="UP001525566"/>
    </source>
</evidence>
<dbReference type="EMBL" id="JAOAMU010000002">
    <property type="protein sequence ID" value="MCT2561806.1"/>
    <property type="molecule type" value="Genomic_DNA"/>
</dbReference>
<evidence type="ECO:0000259" key="3">
    <source>
        <dbReference type="Pfam" id="PF20041"/>
    </source>
</evidence>
<comment type="caution">
    <text evidence="4">The sequence shown here is derived from an EMBL/GenBank/DDBJ whole genome shotgun (WGS) entry which is preliminary data.</text>
</comment>
<evidence type="ECO:0000313" key="4">
    <source>
        <dbReference type="EMBL" id="MCT2561806.1"/>
    </source>
</evidence>
<evidence type="ECO:0000256" key="2">
    <source>
        <dbReference type="SAM" id="SignalP"/>
    </source>
</evidence>
<evidence type="ECO:0000256" key="1">
    <source>
        <dbReference type="SAM" id="MobiDB-lite"/>
    </source>
</evidence>
<organism evidence="4 5">
    <name type="scientific">Chryseobacterium herbae</name>
    <dbReference type="NCBI Taxonomy" id="2976476"/>
    <lineage>
        <taxon>Bacteria</taxon>
        <taxon>Pseudomonadati</taxon>
        <taxon>Bacteroidota</taxon>
        <taxon>Flavobacteriia</taxon>
        <taxon>Flavobacteriales</taxon>
        <taxon>Weeksellaceae</taxon>
        <taxon>Chryseobacterium group</taxon>
        <taxon>Chryseobacterium</taxon>
    </lineage>
</organism>
<keyword evidence="5" id="KW-1185">Reference proteome</keyword>
<dbReference type="Gene3D" id="2.180.10.10">
    <property type="entry name" value="RHS repeat-associated core"/>
    <property type="match status" value="1"/>
</dbReference>
<feature type="compositionally biased region" description="Basic and acidic residues" evidence="1">
    <location>
        <begin position="1032"/>
        <end position="1091"/>
    </location>
</feature>
<proteinExistence type="predicted"/>
<name>A0ABT2ITI2_9FLAO</name>
<reference evidence="4 5" key="1">
    <citation type="submission" date="2022-09" db="EMBL/GenBank/DDBJ databases">
        <title>Chryseobacterium oleae sp.nov., isolated from the inter-root soil of Pyrola calliantha H. Andr. in Tibet.</title>
        <authorList>
            <person name="Li Z."/>
        </authorList>
    </citation>
    <scope>NUCLEOTIDE SEQUENCE [LARGE SCALE GENOMIC DNA]</scope>
    <source>
        <strain evidence="5">pc1-10</strain>
    </source>
</reference>
<protein>
    <submittedName>
        <fullName evidence="4">DUF6443 domain-containing protein</fullName>
    </submittedName>
</protein>
<dbReference type="Proteomes" id="UP001525566">
    <property type="component" value="Unassembled WGS sequence"/>
</dbReference>
<feature type="chain" id="PRO_5046585436" evidence="2">
    <location>
        <begin position="25"/>
        <end position="1117"/>
    </location>
</feature>
<dbReference type="InterPro" id="IPR050708">
    <property type="entry name" value="T6SS_VgrG/RHS"/>
</dbReference>
<dbReference type="PANTHER" id="PTHR32305">
    <property type="match status" value="1"/>
</dbReference>